<dbReference type="PROSITE" id="PS50112">
    <property type="entry name" value="PAS"/>
    <property type="match status" value="1"/>
</dbReference>
<dbReference type="Gene3D" id="3.30.565.10">
    <property type="entry name" value="Histidine kinase-like ATPase, C-terminal domain"/>
    <property type="match status" value="1"/>
</dbReference>
<dbReference type="Proteomes" id="UP000634667">
    <property type="component" value="Unassembled WGS sequence"/>
</dbReference>
<keyword evidence="9" id="KW-1185">Reference proteome</keyword>
<dbReference type="EC" id="2.7.13.3" evidence="2"/>
<dbReference type="InterPro" id="IPR036890">
    <property type="entry name" value="HATPase_C_sf"/>
</dbReference>
<dbReference type="InterPro" id="IPR035965">
    <property type="entry name" value="PAS-like_dom_sf"/>
</dbReference>
<keyword evidence="5" id="KW-0418">Kinase</keyword>
<dbReference type="InterPro" id="IPR005467">
    <property type="entry name" value="His_kinase_dom"/>
</dbReference>
<dbReference type="CDD" id="cd00130">
    <property type="entry name" value="PAS"/>
    <property type="match status" value="2"/>
</dbReference>
<dbReference type="InterPro" id="IPR003661">
    <property type="entry name" value="HisK_dim/P_dom"/>
</dbReference>
<feature type="domain" description="PAS" evidence="7">
    <location>
        <begin position="137"/>
        <end position="184"/>
    </location>
</feature>
<dbReference type="Pfam" id="PF13426">
    <property type="entry name" value="PAS_9"/>
    <property type="match status" value="1"/>
</dbReference>
<dbReference type="PRINTS" id="PR00344">
    <property type="entry name" value="BCTRLSENSOR"/>
</dbReference>
<name>A0ABQ2WK79_9ALTE</name>
<dbReference type="InterPro" id="IPR004358">
    <property type="entry name" value="Sig_transdc_His_kin-like_C"/>
</dbReference>
<dbReference type="PROSITE" id="PS50109">
    <property type="entry name" value="HIS_KIN"/>
    <property type="match status" value="1"/>
</dbReference>
<dbReference type="Pfam" id="PF00512">
    <property type="entry name" value="HisKA"/>
    <property type="match status" value="1"/>
</dbReference>
<dbReference type="PANTHER" id="PTHR43047">
    <property type="entry name" value="TWO-COMPONENT HISTIDINE PROTEIN KINASE"/>
    <property type="match status" value="1"/>
</dbReference>
<evidence type="ECO:0000259" key="6">
    <source>
        <dbReference type="PROSITE" id="PS50109"/>
    </source>
</evidence>
<dbReference type="EMBL" id="BMYR01000005">
    <property type="protein sequence ID" value="GGW59074.1"/>
    <property type="molecule type" value="Genomic_DNA"/>
</dbReference>
<dbReference type="InterPro" id="IPR003594">
    <property type="entry name" value="HATPase_dom"/>
</dbReference>
<evidence type="ECO:0000256" key="2">
    <source>
        <dbReference type="ARBA" id="ARBA00012438"/>
    </source>
</evidence>
<dbReference type="PANTHER" id="PTHR43047:SF72">
    <property type="entry name" value="OSMOSENSING HISTIDINE PROTEIN KINASE SLN1"/>
    <property type="match status" value="1"/>
</dbReference>
<dbReference type="NCBIfam" id="TIGR00229">
    <property type="entry name" value="sensory_box"/>
    <property type="match status" value="1"/>
</dbReference>
<feature type="domain" description="Histidine kinase" evidence="6">
    <location>
        <begin position="277"/>
        <end position="488"/>
    </location>
</feature>
<dbReference type="Gene3D" id="1.10.287.130">
    <property type="match status" value="1"/>
</dbReference>
<dbReference type="InterPro" id="IPR000014">
    <property type="entry name" value="PAS"/>
</dbReference>
<dbReference type="SUPFAM" id="SSF47384">
    <property type="entry name" value="Homodimeric domain of signal transducing histidine kinase"/>
    <property type="match status" value="1"/>
</dbReference>
<dbReference type="InterPro" id="IPR036097">
    <property type="entry name" value="HisK_dim/P_sf"/>
</dbReference>
<organism evidence="8 9">
    <name type="scientific">Alishewanella tabrizica</name>
    <dbReference type="NCBI Taxonomy" id="671278"/>
    <lineage>
        <taxon>Bacteria</taxon>
        <taxon>Pseudomonadati</taxon>
        <taxon>Pseudomonadota</taxon>
        <taxon>Gammaproteobacteria</taxon>
        <taxon>Alteromonadales</taxon>
        <taxon>Alteromonadaceae</taxon>
        <taxon>Alishewanella</taxon>
    </lineage>
</organism>
<dbReference type="CDD" id="cd00082">
    <property type="entry name" value="HisKA"/>
    <property type="match status" value="1"/>
</dbReference>
<proteinExistence type="predicted"/>
<comment type="catalytic activity">
    <reaction evidence="1">
        <text>ATP + protein L-histidine = ADP + protein N-phospho-L-histidine.</text>
        <dbReference type="EC" id="2.7.13.3"/>
    </reaction>
</comment>
<evidence type="ECO:0000256" key="1">
    <source>
        <dbReference type="ARBA" id="ARBA00000085"/>
    </source>
</evidence>
<evidence type="ECO:0000259" key="7">
    <source>
        <dbReference type="PROSITE" id="PS50112"/>
    </source>
</evidence>
<dbReference type="Gene3D" id="3.30.450.20">
    <property type="entry name" value="PAS domain"/>
    <property type="match status" value="1"/>
</dbReference>
<dbReference type="RefSeq" id="WP_189481905.1">
    <property type="nucleotide sequence ID" value="NZ_BMYR01000005.1"/>
</dbReference>
<dbReference type="SUPFAM" id="SSF55785">
    <property type="entry name" value="PYP-like sensor domain (PAS domain)"/>
    <property type="match status" value="1"/>
</dbReference>
<accession>A0ABQ2WK79</accession>
<gene>
    <name evidence="8" type="ORF">GCM10008111_13930</name>
</gene>
<dbReference type="SMART" id="SM00388">
    <property type="entry name" value="HisKA"/>
    <property type="match status" value="1"/>
</dbReference>
<protein>
    <recommendedName>
        <fullName evidence="2">histidine kinase</fullName>
        <ecNumber evidence="2">2.7.13.3</ecNumber>
    </recommendedName>
</protein>
<dbReference type="SMART" id="SM00387">
    <property type="entry name" value="HATPase_c"/>
    <property type="match status" value="1"/>
</dbReference>
<evidence type="ECO:0000256" key="5">
    <source>
        <dbReference type="ARBA" id="ARBA00022777"/>
    </source>
</evidence>
<evidence type="ECO:0000256" key="3">
    <source>
        <dbReference type="ARBA" id="ARBA00022553"/>
    </source>
</evidence>
<comment type="caution">
    <text evidence="8">The sequence shown here is derived from an EMBL/GenBank/DDBJ whole genome shotgun (WGS) entry which is preliminary data.</text>
</comment>
<reference evidence="9" key="1">
    <citation type="journal article" date="2019" name="Int. J. Syst. Evol. Microbiol.">
        <title>The Global Catalogue of Microorganisms (GCM) 10K type strain sequencing project: providing services to taxonomists for standard genome sequencing and annotation.</title>
        <authorList>
            <consortium name="The Broad Institute Genomics Platform"/>
            <consortium name="The Broad Institute Genome Sequencing Center for Infectious Disease"/>
            <person name="Wu L."/>
            <person name="Ma J."/>
        </authorList>
    </citation>
    <scope>NUCLEOTIDE SEQUENCE [LARGE SCALE GENOMIC DNA]</scope>
    <source>
        <strain evidence="9">KCTC 23723</strain>
    </source>
</reference>
<evidence type="ECO:0000313" key="9">
    <source>
        <dbReference type="Proteomes" id="UP000634667"/>
    </source>
</evidence>
<dbReference type="Pfam" id="PF02518">
    <property type="entry name" value="HATPase_c"/>
    <property type="match status" value="1"/>
</dbReference>
<dbReference type="SUPFAM" id="SSF55874">
    <property type="entry name" value="ATPase domain of HSP90 chaperone/DNA topoisomerase II/histidine kinase"/>
    <property type="match status" value="1"/>
</dbReference>
<sequence length="495" mass="55156">MSITDELSALPCSLIITDAFGKIVFMNALARIEFLPEQVTLPTAIEQLFPPAAKIFLQTHLWPMLRKEGQVREYYLNIKSKLGTSIPILVNVAAGVYSGESCYRWVLLPAYQRASFEQELLNARQQSLQYAQEVSVLKQRLQNILDAAQDIAIMTLDQMGVIQFTNLGAGKLLGYPYNELVGQNIEMLFCNHQETHAGLLRIKYYLNAIYTMPTAMESVLEFESTLAQQSGAIIDVLLQFRPVPGESNASPKQILLLATDISKRKQLERLQNDFVATISHEFRTPLTAILASLTLLSHRYENVLEEKAKRLVDLSVINSQRLKRLVNDLLDLGDITSGNVTINLQSCALEQLIERAVNEQTQASKLKQITLNVLMPEHVPSVCTDPDKFHRVLVNLLSNAIKFSPVNSTVNVQATAYASCVVLRIEDQGCGVKPEFESRLFTQFTQENNASNREYEGSGLGLAICKGLVNAMGGEIGYQSAQPHGAIFWFSCLRG</sequence>
<evidence type="ECO:0000256" key="4">
    <source>
        <dbReference type="ARBA" id="ARBA00022679"/>
    </source>
</evidence>
<keyword evidence="4" id="KW-0808">Transferase</keyword>
<evidence type="ECO:0000313" key="8">
    <source>
        <dbReference type="EMBL" id="GGW59074.1"/>
    </source>
</evidence>
<keyword evidence="3" id="KW-0597">Phosphoprotein</keyword>